<dbReference type="Proteomes" id="UP000216857">
    <property type="component" value="Unassembled WGS sequence"/>
</dbReference>
<evidence type="ECO:0000313" key="4">
    <source>
        <dbReference type="Proteomes" id="UP000216857"/>
    </source>
</evidence>
<dbReference type="OrthoDB" id="8617321at2"/>
<dbReference type="InterPro" id="IPR006680">
    <property type="entry name" value="Amidohydro-rel"/>
</dbReference>
<evidence type="ECO:0000313" key="3">
    <source>
        <dbReference type="EMBL" id="OZI20318.1"/>
    </source>
</evidence>
<protein>
    <recommendedName>
        <fullName evidence="2">Amidohydrolase-related domain-containing protein</fullName>
    </recommendedName>
</protein>
<dbReference type="SUPFAM" id="SSF51556">
    <property type="entry name" value="Metallo-dependent hydrolases"/>
    <property type="match status" value="1"/>
</dbReference>
<organism evidence="3 4">
    <name type="scientific">Bordetella genomosp. 9</name>
    <dbReference type="NCBI Taxonomy" id="1416803"/>
    <lineage>
        <taxon>Bacteria</taxon>
        <taxon>Pseudomonadati</taxon>
        <taxon>Pseudomonadota</taxon>
        <taxon>Betaproteobacteria</taxon>
        <taxon>Burkholderiales</taxon>
        <taxon>Alcaligenaceae</taxon>
        <taxon>Bordetella</taxon>
    </lineage>
</organism>
<dbReference type="GO" id="GO:0016831">
    <property type="term" value="F:carboxy-lyase activity"/>
    <property type="evidence" value="ECO:0007669"/>
    <property type="project" value="InterPro"/>
</dbReference>
<evidence type="ECO:0000259" key="2">
    <source>
        <dbReference type="Pfam" id="PF04909"/>
    </source>
</evidence>
<dbReference type="EMBL" id="NEVJ01000003">
    <property type="protein sequence ID" value="OZI20318.1"/>
    <property type="molecule type" value="Genomic_DNA"/>
</dbReference>
<name>A0A261R5L7_9BORD</name>
<dbReference type="InterPro" id="IPR032465">
    <property type="entry name" value="ACMSD"/>
</dbReference>
<accession>A0A261R5L7</accession>
<proteinExistence type="predicted"/>
<dbReference type="AlphaFoldDB" id="A0A261R5L7"/>
<dbReference type="Gene3D" id="3.20.20.140">
    <property type="entry name" value="Metal-dependent hydrolases"/>
    <property type="match status" value="1"/>
</dbReference>
<comment type="caution">
    <text evidence="3">The sequence shown here is derived from an EMBL/GenBank/DDBJ whole genome shotgun (WGS) entry which is preliminary data.</text>
</comment>
<dbReference type="Pfam" id="PF04909">
    <property type="entry name" value="Amidohydro_2"/>
    <property type="match status" value="1"/>
</dbReference>
<keyword evidence="4" id="KW-1185">Reference proteome</keyword>
<dbReference type="InterPro" id="IPR032466">
    <property type="entry name" value="Metal_Hydrolase"/>
</dbReference>
<gene>
    <name evidence="3" type="ORF">CAL26_22565</name>
</gene>
<dbReference type="PANTHER" id="PTHR21240:SF28">
    <property type="entry name" value="ISO-OROTATE DECARBOXYLASE (EUROFUNG)"/>
    <property type="match status" value="1"/>
</dbReference>
<keyword evidence="1" id="KW-0456">Lyase</keyword>
<dbReference type="GO" id="GO:0019748">
    <property type="term" value="P:secondary metabolic process"/>
    <property type="evidence" value="ECO:0007669"/>
    <property type="project" value="TreeGrafter"/>
</dbReference>
<feature type="domain" description="Amidohydrolase-related" evidence="2">
    <location>
        <begin position="162"/>
        <end position="408"/>
    </location>
</feature>
<dbReference type="GO" id="GO:0016787">
    <property type="term" value="F:hydrolase activity"/>
    <property type="evidence" value="ECO:0007669"/>
    <property type="project" value="InterPro"/>
</dbReference>
<dbReference type="PANTHER" id="PTHR21240">
    <property type="entry name" value="2-AMINO-3-CARBOXYLMUCONATE-6-SEMIALDEHYDE DECARBOXYLASE"/>
    <property type="match status" value="1"/>
</dbReference>
<reference evidence="3" key="1">
    <citation type="submission" date="2017-05" db="EMBL/GenBank/DDBJ databases">
        <title>Complete and WGS of Bordetella genogroups.</title>
        <authorList>
            <person name="Spilker T."/>
            <person name="Lipuma J."/>
        </authorList>
    </citation>
    <scope>NUCLEOTIDE SEQUENCE</scope>
    <source>
        <strain evidence="3">AU21707</strain>
    </source>
</reference>
<sequence>MAGRADHRDGKIHRNKGIVDWHTNKAYNSWCSTRVPPLNRAYQTMDQLIISADSHVFEPQDLWINALGKRFGDKVPHGVKNFEGHEGSFFYLGRPGEAARMDELVAADSKDRRLEDLSKAGSDPVYRLQLMDSDHIAAEVLNPTWGLWIPRMPDNAARNACAEVYNDWIQEYCSQDLKRLLAIAMIPIVDVDWAIKELDRVIKRGARGVMIGTSPVDDAAPYRDRKYDRFWAAAEEAGLPVTLHIVTGKVRDPFTYHGDKERENVPASFLDLFQEAAPVLANEFIFGGIFDRFPRLKVFLSEYDASWLPILKYRVNRIETFPGFDNLKKKPAGRYIEENIYAGVINDPLAAKLRTEIGVDRIMWGSDFPHPPCPYPNTTQNVERVLGDMSPEDRFKVVAGNAMKLYNIEL</sequence>
<dbReference type="GO" id="GO:0005737">
    <property type="term" value="C:cytoplasm"/>
    <property type="evidence" value="ECO:0007669"/>
    <property type="project" value="TreeGrafter"/>
</dbReference>
<evidence type="ECO:0000256" key="1">
    <source>
        <dbReference type="ARBA" id="ARBA00023239"/>
    </source>
</evidence>